<reference evidence="2 3" key="1">
    <citation type="submission" date="2014-04" db="EMBL/GenBank/DDBJ databases">
        <authorList>
            <consortium name="DOE Joint Genome Institute"/>
            <person name="Kuo A."/>
            <person name="Kohler A."/>
            <person name="Jargeat P."/>
            <person name="Nagy L.G."/>
            <person name="Floudas D."/>
            <person name="Copeland A."/>
            <person name="Barry K.W."/>
            <person name="Cichocki N."/>
            <person name="Veneault-Fourrey C."/>
            <person name="LaButti K."/>
            <person name="Lindquist E.A."/>
            <person name="Lipzen A."/>
            <person name="Lundell T."/>
            <person name="Morin E."/>
            <person name="Murat C."/>
            <person name="Sun H."/>
            <person name="Tunlid A."/>
            <person name="Henrissat B."/>
            <person name="Grigoriev I.V."/>
            <person name="Hibbett D.S."/>
            <person name="Martin F."/>
            <person name="Nordberg H.P."/>
            <person name="Cantor M.N."/>
            <person name="Hua S.X."/>
        </authorList>
    </citation>
    <scope>NUCLEOTIDE SEQUENCE [LARGE SCALE GENOMIC DNA]</scope>
    <source>
        <strain evidence="2 3">Ve08.2h10</strain>
    </source>
</reference>
<reference evidence="3" key="2">
    <citation type="submission" date="2015-01" db="EMBL/GenBank/DDBJ databases">
        <title>Evolutionary Origins and Diversification of the Mycorrhizal Mutualists.</title>
        <authorList>
            <consortium name="DOE Joint Genome Institute"/>
            <consortium name="Mycorrhizal Genomics Consortium"/>
            <person name="Kohler A."/>
            <person name="Kuo A."/>
            <person name="Nagy L.G."/>
            <person name="Floudas D."/>
            <person name="Copeland A."/>
            <person name="Barry K.W."/>
            <person name="Cichocki N."/>
            <person name="Veneault-Fourrey C."/>
            <person name="LaButti K."/>
            <person name="Lindquist E.A."/>
            <person name="Lipzen A."/>
            <person name="Lundell T."/>
            <person name="Morin E."/>
            <person name="Murat C."/>
            <person name="Riley R."/>
            <person name="Ohm R."/>
            <person name="Sun H."/>
            <person name="Tunlid A."/>
            <person name="Henrissat B."/>
            <person name="Grigoriev I.V."/>
            <person name="Hibbett D.S."/>
            <person name="Martin F."/>
        </authorList>
    </citation>
    <scope>NUCLEOTIDE SEQUENCE [LARGE SCALE GENOMIC DNA]</scope>
    <source>
        <strain evidence="3">Ve08.2h10</strain>
    </source>
</reference>
<name>A0A0D0D9U2_9AGAM</name>
<dbReference type="PANTHER" id="PTHR10622">
    <property type="entry name" value="HET DOMAIN-CONTAINING PROTEIN"/>
    <property type="match status" value="1"/>
</dbReference>
<dbReference type="HOGENOM" id="CLU_000288_138_0_1"/>
<dbReference type="InParanoid" id="A0A0D0D9U2"/>
<dbReference type="Pfam" id="PF06985">
    <property type="entry name" value="HET"/>
    <property type="match status" value="1"/>
</dbReference>
<feature type="domain" description="Heterokaryon incompatibility" evidence="1">
    <location>
        <begin position="22"/>
        <end position="109"/>
    </location>
</feature>
<gene>
    <name evidence="2" type="ORF">PAXRUDRAFT_33823</name>
</gene>
<sequence length="227" mass="25682">MRLLNASTKQLEWFDEPSAVKFAIISHRWGDEEVTFTDISGDPSACDKKGYKKVEGCCTQALQDGLRYIWMDTCCIDKSSSAELSEAINSMYTWYHASHVCYAYLADVHGGQKSDHVHVNFPKSVWFLRGWTLRELIAPTVTLMCHIEHITGISSQVLRSDAHHDVSIAQKMFWAAKRETTKVEDRAYSLLGLFGKSMPAIYGEGEKAFEKLQLEIMKASDDQSLFA</sequence>
<dbReference type="AlphaFoldDB" id="A0A0D0D9U2"/>
<accession>A0A0D0D9U2</accession>
<proteinExistence type="predicted"/>
<dbReference type="STRING" id="930991.A0A0D0D9U2"/>
<dbReference type="Proteomes" id="UP000054538">
    <property type="component" value="Unassembled WGS sequence"/>
</dbReference>
<evidence type="ECO:0000313" key="2">
    <source>
        <dbReference type="EMBL" id="KIK93862.1"/>
    </source>
</evidence>
<keyword evidence="3" id="KW-1185">Reference proteome</keyword>
<dbReference type="InterPro" id="IPR010730">
    <property type="entry name" value="HET"/>
</dbReference>
<protein>
    <recommendedName>
        <fullName evidence="1">Heterokaryon incompatibility domain-containing protein</fullName>
    </recommendedName>
</protein>
<dbReference type="OrthoDB" id="2727312at2759"/>
<evidence type="ECO:0000259" key="1">
    <source>
        <dbReference type="Pfam" id="PF06985"/>
    </source>
</evidence>
<dbReference type="EMBL" id="KN825148">
    <property type="protein sequence ID" value="KIK93862.1"/>
    <property type="molecule type" value="Genomic_DNA"/>
</dbReference>
<organism evidence="2 3">
    <name type="scientific">Paxillus rubicundulus Ve08.2h10</name>
    <dbReference type="NCBI Taxonomy" id="930991"/>
    <lineage>
        <taxon>Eukaryota</taxon>
        <taxon>Fungi</taxon>
        <taxon>Dikarya</taxon>
        <taxon>Basidiomycota</taxon>
        <taxon>Agaricomycotina</taxon>
        <taxon>Agaricomycetes</taxon>
        <taxon>Agaricomycetidae</taxon>
        <taxon>Boletales</taxon>
        <taxon>Paxilineae</taxon>
        <taxon>Paxillaceae</taxon>
        <taxon>Paxillus</taxon>
    </lineage>
</organism>
<dbReference type="PANTHER" id="PTHR10622:SF10">
    <property type="entry name" value="HET DOMAIN-CONTAINING PROTEIN"/>
    <property type="match status" value="1"/>
</dbReference>
<evidence type="ECO:0000313" key="3">
    <source>
        <dbReference type="Proteomes" id="UP000054538"/>
    </source>
</evidence>